<dbReference type="AlphaFoldDB" id="A0A6C0J9W1"/>
<organism evidence="1">
    <name type="scientific">viral metagenome</name>
    <dbReference type="NCBI Taxonomy" id="1070528"/>
    <lineage>
        <taxon>unclassified sequences</taxon>
        <taxon>metagenomes</taxon>
        <taxon>organismal metagenomes</taxon>
    </lineage>
</organism>
<sequence>MSFSPTILCTIELNNSKKKNHNILNNIIKFYKLNYKIKIIYFDEEYNNIIYSPVITNRMLTITKSFFTNMFNLYNININKIDIYNQSDIHISSKWKKEYTNICNINLNYNNRCLITDIKTLGIECLLVDKMDDTNIYLVDKVSRIEYEVFT</sequence>
<name>A0A6C0J9W1_9ZZZZ</name>
<protein>
    <submittedName>
        <fullName evidence="1">Uncharacterized protein</fullName>
    </submittedName>
</protein>
<dbReference type="EMBL" id="MN740346">
    <property type="protein sequence ID" value="QHU01591.1"/>
    <property type="molecule type" value="Genomic_DNA"/>
</dbReference>
<proteinExistence type="predicted"/>
<accession>A0A6C0J9W1</accession>
<reference evidence="1" key="1">
    <citation type="journal article" date="2020" name="Nature">
        <title>Giant virus diversity and host interactions through global metagenomics.</title>
        <authorList>
            <person name="Schulz F."/>
            <person name="Roux S."/>
            <person name="Paez-Espino D."/>
            <person name="Jungbluth S."/>
            <person name="Walsh D.A."/>
            <person name="Denef V.J."/>
            <person name="McMahon K.D."/>
            <person name="Konstantinidis K.T."/>
            <person name="Eloe-Fadrosh E.A."/>
            <person name="Kyrpides N.C."/>
            <person name="Woyke T."/>
        </authorList>
    </citation>
    <scope>NUCLEOTIDE SEQUENCE</scope>
    <source>
        <strain evidence="1">GVMAG-M-3300025874-2</strain>
    </source>
</reference>
<evidence type="ECO:0000313" key="1">
    <source>
        <dbReference type="EMBL" id="QHU01591.1"/>
    </source>
</evidence>